<protein>
    <submittedName>
        <fullName evidence="1">Uncharacterized protein</fullName>
    </submittedName>
</protein>
<dbReference type="AlphaFoldDB" id="A0AAV3PAN8"/>
<evidence type="ECO:0000313" key="2">
    <source>
        <dbReference type="Proteomes" id="UP001454036"/>
    </source>
</evidence>
<gene>
    <name evidence="1" type="ORF">LIER_07641</name>
</gene>
<comment type="caution">
    <text evidence="1">The sequence shown here is derived from an EMBL/GenBank/DDBJ whole genome shotgun (WGS) entry which is preliminary data.</text>
</comment>
<evidence type="ECO:0000313" key="1">
    <source>
        <dbReference type="EMBL" id="GAA0148112.1"/>
    </source>
</evidence>
<name>A0AAV3PAN8_LITER</name>
<sequence length="143" mass="16713">MEYCIMAKHVWDICNGKEALWVKWINTIRLKGVSFWGINKRSVDSWIWRKMLALRGILKPHVKYIVEDGRSVLGLLLTYFVAEFFGKMKWSRGRMLTDGVLRCKNIMPKGLSDVEGSIVWLGNTKHQIFKITHERETEELGDN</sequence>
<proteinExistence type="predicted"/>
<organism evidence="1 2">
    <name type="scientific">Lithospermum erythrorhizon</name>
    <name type="common">Purple gromwell</name>
    <name type="synonym">Lithospermum officinale var. erythrorhizon</name>
    <dbReference type="NCBI Taxonomy" id="34254"/>
    <lineage>
        <taxon>Eukaryota</taxon>
        <taxon>Viridiplantae</taxon>
        <taxon>Streptophyta</taxon>
        <taxon>Embryophyta</taxon>
        <taxon>Tracheophyta</taxon>
        <taxon>Spermatophyta</taxon>
        <taxon>Magnoliopsida</taxon>
        <taxon>eudicotyledons</taxon>
        <taxon>Gunneridae</taxon>
        <taxon>Pentapetalae</taxon>
        <taxon>asterids</taxon>
        <taxon>lamiids</taxon>
        <taxon>Boraginales</taxon>
        <taxon>Boraginaceae</taxon>
        <taxon>Boraginoideae</taxon>
        <taxon>Lithospermeae</taxon>
        <taxon>Lithospermum</taxon>
    </lineage>
</organism>
<dbReference type="EMBL" id="BAABME010001185">
    <property type="protein sequence ID" value="GAA0148112.1"/>
    <property type="molecule type" value="Genomic_DNA"/>
</dbReference>
<keyword evidence="2" id="KW-1185">Reference proteome</keyword>
<dbReference type="Proteomes" id="UP001454036">
    <property type="component" value="Unassembled WGS sequence"/>
</dbReference>
<reference evidence="1 2" key="1">
    <citation type="submission" date="2024-01" db="EMBL/GenBank/DDBJ databases">
        <title>The complete chloroplast genome sequence of Lithospermum erythrorhizon: insights into the phylogenetic relationship among Boraginaceae species and the maternal lineages of purple gromwells.</title>
        <authorList>
            <person name="Okada T."/>
            <person name="Watanabe K."/>
        </authorList>
    </citation>
    <scope>NUCLEOTIDE SEQUENCE [LARGE SCALE GENOMIC DNA]</scope>
</reference>
<accession>A0AAV3PAN8</accession>